<comment type="caution">
    <text evidence="1">The sequence shown here is derived from an EMBL/GenBank/DDBJ whole genome shotgun (WGS) entry which is preliminary data.</text>
</comment>
<evidence type="ECO:0000313" key="1">
    <source>
        <dbReference type="EMBL" id="KAJ1364143.1"/>
    </source>
</evidence>
<dbReference type="Proteomes" id="UP001196413">
    <property type="component" value="Unassembled WGS sequence"/>
</dbReference>
<reference evidence="1" key="1">
    <citation type="submission" date="2021-06" db="EMBL/GenBank/DDBJ databases">
        <title>Parelaphostrongylus tenuis whole genome reference sequence.</title>
        <authorList>
            <person name="Garwood T.J."/>
            <person name="Larsen P.A."/>
            <person name="Fountain-Jones N.M."/>
            <person name="Garbe J.R."/>
            <person name="Macchietto M.G."/>
            <person name="Kania S.A."/>
            <person name="Gerhold R.W."/>
            <person name="Richards J.E."/>
            <person name="Wolf T.M."/>
        </authorList>
    </citation>
    <scope>NUCLEOTIDE SEQUENCE</scope>
    <source>
        <strain evidence="1">MNPRO001-30</strain>
        <tissue evidence="1">Meninges</tissue>
    </source>
</reference>
<gene>
    <name evidence="1" type="ORF">KIN20_024163</name>
</gene>
<organism evidence="1 2">
    <name type="scientific">Parelaphostrongylus tenuis</name>
    <name type="common">Meningeal worm</name>
    <dbReference type="NCBI Taxonomy" id="148309"/>
    <lineage>
        <taxon>Eukaryota</taxon>
        <taxon>Metazoa</taxon>
        <taxon>Ecdysozoa</taxon>
        <taxon>Nematoda</taxon>
        <taxon>Chromadorea</taxon>
        <taxon>Rhabditida</taxon>
        <taxon>Rhabditina</taxon>
        <taxon>Rhabditomorpha</taxon>
        <taxon>Strongyloidea</taxon>
        <taxon>Metastrongylidae</taxon>
        <taxon>Parelaphostrongylus</taxon>
    </lineage>
</organism>
<accession>A0AAD5MXW0</accession>
<proteinExistence type="predicted"/>
<evidence type="ECO:0000313" key="2">
    <source>
        <dbReference type="Proteomes" id="UP001196413"/>
    </source>
</evidence>
<name>A0AAD5MXW0_PARTN</name>
<dbReference type="EMBL" id="JAHQIW010004878">
    <property type="protein sequence ID" value="KAJ1364143.1"/>
    <property type="molecule type" value="Genomic_DNA"/>
</dbReference>
<dbReference type="AlphaFoldDB" id="A0AAD5MXW0"/>
<sequence>MTKQTHEDTLMPTKVAGTLVAANAAWSSEDDSTLKEIRWSGMFLSKWQQFIE</sequence>
<keyword evidence="2" id="KW-1185">Reference proteome</keyword>
<protein>
    <submittedName>
        <fullName evidence="1">Uncharacterized protein</fullName>
    </submittedName>
</protein>